<name>A0ACC2SRM7_9FUNG</name>
<comment type="caution">
    <text evidence="1">The sequence shown here is derived from an EMBL/GenBank/DDBJ whole genome shotgun (WGS) entry which is preliminary data.</text>
</comment>
<proteinExistence type="predicted"/>
<gene>
    <name evidence="1" type="ORF">DSO57_1025355</name>
</gene>
<reference evidence="1" key="1">
    <citation type="submission" date="2022-04" db="EMBL/GenBank/DDBJ databases">
        <title>Genome of the entomopathogenic fungus Entomophthora muscae.</title>
        <authorList>
            <person name="Elya C."/>
            <person name="Lovett B.R."/>
            <person name="Lee E."/>
            <person name="Macias A.M."/>
            <person name="Hajek A.E."/>
            <person name="De Bivort B.L."/>
            <person name="Kasson M.T."/>
            <person name="De Fine Licht H.H."/>
            <person name="Stajich J.E."/>
        </authorList>
    </citation>
    <scope>NUCLEOTIDE SEQUENCE</scope>
    <source>
        <strain evidence="1">Berkeley</strain>
    </source>
</reference>
<evidence type="ECO:0000313" key="2">
    <source>
        <dbReference type="Proteomes" id="UP001165960"/>
    </source>
</evidence>
<dbReference type="EMBL" id="QTSX02004402">
    <property type="protein sequence ID" value="KAJ9064919.1"/>
    <property type="molecule type" value="Genomic_DNA"/>
</dbReference>
<evidence type="ECO:0000313" key="1">
    <source>
        <dbReference type="EMBL" id="KAJ9064919.1"/>
    </source>
</evidence>
<keyword evidence="2" id="KW-1185">Reference proteome</keyword>
<organism evidence="1 2">
    <name type="scientific">Entomophthora muscae</name>
    <dbReference type="NCBI Taxonomy" id="34485"/>
    <lineage>
        <taxon>Eukaryota</taxon>
        <taxon>Fungi</taxon>
        <taxon>Fungi incertae sedis</taxon>
        <taxon>Zoopagomycota</taxon>
        <taxon>Entomophthoromycotina</taxon>
        <taxon>Entomophthoromycetes</taxon>
        <taxon>Entomophthorales</taxon>
        <taxon>Entomophthoraceae</taxon>
        <taxon>Entomophthora</taxon>
    </lineage>
</organism>
<accession>A0ACC2SRM7</accession>
<sequence length="99" mass="11256">MADNRSTPVTKEAKPFCTQIGDVQPTLSGPIIPIPNATLTIQRGKVHHHVYPTNLDTFMRDHVFVKIMETEEETDPRKINWNTCTYCDRTTVTIESLAK</sequence>
<protein>
    <submittedName>
        <fullName evidence="1">Uncharacterized protein</fullName>
    </submittedName>
</protein>
<dbReference type="Proteomes" id="UP001165960">
    <property type="component" value="Unassembled WGS sequence"/>
</dbReference>